<dbReference type="InterPro" id="IPR050738">
    <property type="entry name" value="Sulfatase"/>
</dbReference>
<dbReference type="InterPro" id="IPR017850">
    <property type="entry name" value="Alkaline_phosphatase_core_sf"/>
</dbReference>
<keyword evidence="2 4" id="KW-0378">Hydrolase</keyword>
<reference evidence="4" key="1">
    <citation type="submission" date="2023-06" db="EMBL/GenBank/DDBJ databases">
        <title>Genomic of Parafulvivirga corallium.</title>
        <authorList>
            <person name="Wang G."/>
        </authorList>
    </citation>
    <scope>NUCLEOTIDE SEQUENCE</scope>
    <source>
        <strain evidence="4">BMA10</strain>
    </source>
</reference>
<dbReference type="EMBL" id="JAUJEA010000001">
    <property type="protein sequence ID" value="MDN5200239.1"/>
    <property type="molecule type" value="Genomic_DNA"/>
</dbReference>
<dbReference type="SUPFAM" id="SSF53649">
    <property type="entry name" value="Alkaline phosphatase-like"/>
    <property type="match status" value="1"/>
</dbReference>
<dbReference type="InterPro" id="IPR000917">
    <property type="entry name" value="Sulfatase_N"/>
</dbReference>
<dbReference type="PROSITE" id="PS51257">
    <property type="entry name" value="PROKAR_LIPOPROTEIN"/>
    <property type="match status" value="1"/>
</dbReference>
<dbReference type="PANTHER" id="PTHR42693:SF53">
    <property type="entry name" value="ENDO-4-O-SULFATASE"/>
    <property type="match status" value="1"/>
</dbReference>
<gene>
    <name evidence="4" type="ORF">QQ008_02680</name>
</gene>
<sequence>MKLQFKVIFFLSVFAVSCGLESQTNTTDERPNILLILADDLGWSDIGCYGSEIATPNLDKLAQDGLRFTQFYNTSKCFPSRAILLTGLYAQQNGFHRTHTNPISNGITIGEALKSAGYRTLWSGKHHGIESPIDKGFDRYFGLRDGASNHFNPGHQREGELPPAQKRPDRVWLIDSVTHQPYTPSKDFYTTDEFTKYALNWLEEYKNEKNPFLLYLAYTAPHDPLMAWPEDIEKYKGKYMEGYEAIRKRRFAKQQKLGLISQKHQLSEPAYEDWSAMTKEQQEEEDLKMAVYAAMIDRMDQNIGKIIQKLTDLNELDNTLIIFISDNGGSAEVPNVPGEGEIGTLSRWSSLGKSWANVSNTPYREYKNYSYEGGINSPMIVHWPNKIQGGKIVNNYAGHFLDIMPTLLDIADVTYPSSFNSQSILPLAGQSFFKAFDGVDVAREKPLFWHWRNGKAVRKGNWKIVLHGSDKWDLYNLKDDPTEMKDLSTQHPEIVEELANLYQNWENENAQIVAGQ</sequence>
<protein>
    <submittedName>
        <fullName evidence="4">Arylsulfatase</fullName>
        <ecNumber evidence="4">3.1.6.-</ecNumber>
    </submittedName>
</protein>
<dbReference type="Gene3D" id="3.40.720.10">
    <property type="entry name" value="Alkaline Phosphatase, subunit A"/>
    <property type="match status" value="1"/>
</dbReference>
<dbReference type="GO" id="GO:0016787">
    <property type="term" value="F:hydrolase activity"/>
    <property type="evidence" value="ECO:0007669"/>
    <property type="project" value="UniProtKB-KW"/>
</dbReference>
<feature type="domain" description="Sulfatase N-terminal" evidence="3">
    <location>
        <begin position="31"/>
        <end position="413"/>
    </location>
</feature>
<dbReference type="CDD" id="cd16025">
    <property type="entry name" value="PAS_like"/>
    <property type="match status" value="1"/>
</dbReference>
<dbReference type="Pfam" id="PF00884">
    <property type="entry name" value="Sulfatase"/>
    <property type="match status" value="1"/>
</dbReference>
<evidence type="ECO:0000256" key="1">
    <source>
        <dbReference type="ARBA" id="ARBA00008779"/>
    </source>
</evidence>
<comment type="caution">
    <text evidence="4">The sequence shown here is derived from an EMBL/GenBank/DDBJ whole genome shotgun (WGS) entry which is preliminary data.</text>
</comment>
<dbReference type="Proteomes" id="UP001172082">
    <property type="component" value="Unassembled WGS sequence"/>
</dbReference>
<dbReference type="PANTHER" id="PTHR42693">
    <property type="entry name" value="ARYLSULFATASE FAMILY MEMBER"/>
    <property type="match status" value="1"/>
</dbReference>
<keyword evidence="5" id="KW-1185">Reference proteome</keyword>
<comment type="similarity">
    <text evidence="1">Belongs to the sulfatase family.</text>
</comment>
<dbReference type="RefSeq" id="WP_346750265.1">
    <property type="nucleotide sequence ID" value="NZ_JAUJEA010000001.1"/>
</dbReference>
<evidence type="ECO:0000256" key="2">
    <source>
        <dbReference type="ARBA" id="ARBA00022801"/>
    </source>
</evidence>
<dbReference type="Gene3D" id="3.30.1120.10">
    <property type="match status" value="1"/>
</dbReference>
<proteinExistence type="inferred from homology"/>
<organism evidence="4 5">
    <name type="scientific">Splendidivirga corallicola</name>
    <dbReference type="NCBI Taxonomy" id="3051826"/>
    <lineage>
        <taxon>Bacteria</taxon>
        <taxon>Pseudomonadati</taxon>
        <taxon>Bacteroidota</taxon>
        <taxon>Cytophagia</taxon>
        <taxon>Cytophagales</taxon>
        <taxon>Splendidivirgaceae</taxon>
        <taxon>Splendidivirga</taxon>
    </lineage>
</organism>
<evidence type="ECO:0000313" key="5">
    <source>
        <dbReference type="Proteomes" id="UP001172082"/>
    </source>
</evidence>
<accession>A0ABT8KHQ8</accession>
<evidence type="ECO:0000259" key="3">
    <source>
        <dbReference type="Pfam" id="PF00884"/>
    </source>
</evidence>
<name>A0ABT8KHQ8_9BACT</name>
<evidence type="ECO:0000313" key="4">
    <source>
        <dbReference type="EMBL" id="MDN5200239.1"/>
    </source>
</evidence>
<dbReference type="EC" id="3.1.6.-" evidence="4"/>